<protein>
    <recommendedName>
        <fullName evidence="4">Extracellular membrane protein CFEM domain-containing protein</fullName>
    </recommendedName>
</protein>
<dbReference type="AlphaFoldDB" id="A0A6A5U1W6"/>
<organism evidence="2 3">
    <name type="scientific">Byssothecium circinans</name>
    <dbReference type="NCBI Taxonomy" id="147558"/>
    <lineage>
        <taxon>Eukaryota</taxon>
        <taxon>Fungi</taxon>
        <taxon>Dikarya</taxon>
        <taxon>Ascomycota</taxon>
        <taxon>Pezizomycotina</taxon>
        <taxon>Dothideomycetes</taxon>
        <taxon>Pleosporomycetidae</taxon>
        <taxon>Pleosporales</taxon>
        <taxon>Massarineae</taxon>
        <taxon>Massarinaceae</taxon>
        <taxon>Byssothecium</taxon>
    </lineage>
</organism>
<evidence type="ECO:0000313" key="3">
    <source>
        <dbReference type="Proteomes" id="UP000800035"/>
    </source>
</evidence>
<reference evidence="2" key="1">
    <citation type="journal article" date="2020" name="Stud. Mycol.">
        <title>101 Dothideomycetes genomes: a test case for predicting lifestyles and emergence of pathogens.</title>
        <authorList>
            <person name="Haridas S."/>
            <person name="Albert R."/>
            <person name="Binder M."/>
            <person name="Bloem J."/>
            <person name="Labutti K."/>
            <person name="Salamov A."/>
            <person name="Andreopoulos B."/>
            <person name="Baker S."/>
            <person name="Barry K."/>
            <person name="Bills G."/>
            <person name="Bluhm B."/>
            <person name="Cannon C."/>
            <person name="Castanera R."/>
            <person name="Culley D."/>
            <person name="Daum C."/>
            <person name="Ezra D."/>
            <person name="Gonzalez J."/>
            <person name="Henrissat B."/>
            <person name="Kuo A."/>
            <person name="Liang C."/>
            <person name="Lipzen A."/>
            <person name="Lutzoni F."/>
            <person name="Magnuson J."/>
            <person name="Mondo S."/>
            <person name="Nolan M."/>
            <person name="Ohm R."/>
            <person name="Pangilinan J."/>
            <person name="Park H.-J."/>
            <person name="Ramirez L."/>
            <person name="Alfaro M."/>
            <person name="Sun H."/>
            <person name="Tritt A."/>
            <person name="Yoshinaga Y."/>
            <person name="Zwiers L.-H."/>
            <person name="Turgeon B."/>
            <person name="Goodwin S."/>
            <person name="Spatafora J."/>
            <person name="Crous P."/>
            <person name="Grigoriev I."/>
        </authorList>
    </citation>
    <scope>NUCLEOTIDE SEQUENCE</scope>
    <source>
        <strain evidence="2">CBS 675.92</strain>
    </source>
</reference>
<keyword evidence="1" id="KW-0732">Signal</keyword>
<name>A0A6A5U1W6_9PLEO</name>
<dbReference type="EMBL" id="ML976985">
    <property type="protein sequence ID" value="KAF1959153.1"/>
    <property type="molecule type" value="Genomic_DNA"/>
</dbReference>
<keyword evidence="3" id="KW-1185">Reference proteome</keyword>
<evidence type="ECO:0000313" key="2">
    <source>
        <dbReference type="EMBL" id="KAF1959153.1"/>
    </source>
</evidence>
<gene>
    <name evidence="2" type="ORF">CC80DRAFT_533363</name>
</gene>
<dbReference type="OrthoDB" id="5597238at2759"/>
<evidence type="ECO:0000256" key="1">
    <source>
        <dbReference type="SAM" id="SignalP"/>
    </source>
</evidence>
<proteinExistence type="predicted"/>
<feature type="chain" id="PRO_5025475028" description="Extracellular membrane protein CFEM domain-containing protein" evidence="1">
    <location>
        <begin position="17"/>
        <end position="178"/>
    </location>
</feature>
<evidence type="ECO:0008006" key="4">
    <source>
        <dbReference type="Google" id="ProtNLM"/>
    </source>
</evidence>
<feature type="signal peptide" evidence="1">
    <location>
        <begin position="1"/>
        <end position="16"/>
    </location>
</feature>
<accession>A0A6A5U1W6</accession>
<dbReference type="Proteomes" id="UP000800035">
    <property type="component" value="Unassembled WGS sequence"/>
</dbReference>
<sequence length="178" mass="16907">MKYATALVALAAGALAQSGTITSAPAPSASLSPQLTCVATCKAGDVTCQAACLGIARPNESQVNETTECAAKCDQGDGSPEATKKYADCQQSCFFSKFPSSQTAFGAGNGAASSGASAGASATNSAGSIVGSRTSSLASGASSASGSAAQASGSAGANANSVKLVGAGLAGFMAIFAL</sequence>